<dbReference type="RefSeq" id="WP_220207654.1">
    <property type="nucleotide sequence ID" value="NZ_BNJK01000001.1"/>
</dbReference>
<evidence type="ECO:0000256" key="2">
    <source>
        <dbReference type="ARBA" id="ARBA00022801"/>
    </source>
</evidence>
<evidence type="ECO:0000256" key="5">
    <source>
        <dbReference type="SAM" id="MobiDB-lite"/>
    </source>
</evidence>
<dbReference type="Proteomes" id="UP000597444">
    <property type="component" value="Unassembled WGS sequence"/>
</dbReference>
<feature type="region of interest" description="Disordered" evidence="5">
    <location>
        <begin position="505"/>
        <end position="527"/>
    </location>
</feature>
<dbReference type="InterPro" id="IPR052764">
    <property type="entry name" value="GH20_Enzymes"/>
</dbReference>
<evidence type="ECO:0000259" key="6">
    <source>
        <dbReference type="Pfam" id="PF00728"/>
    </source>
</evidence>
<sequence length="527" mass="59380">MDSTTSTTALSLTAISDEQRDGRPFTIPALQEWTPGPTDYVFNAQTRIVLDRRAASQLHATAVVFADDLYVLSGIRVPLTIGAVLREGDIFLTLDAGASITGHEGYLLESGSTLTLRASTDAGVFYATRTVLQLLTQDAIIPGGVARDWPDYPERSLMVDMGRKYFSVEWLENHIRELAYLKYNYFHFHLSDNYGFRLESERHPEIVSPEHYSKAELRSLLALAQKYHITIVPEIDMPGHMDTILAAHPTLQLTSPQGNRRSGDIDLAQDASYQLMRDLLEEYIPLFPGPYWHIGADEYIMQDDYERYPQLLEYAREHYGPEANIKDTYLGFVNWANEIVKAHGKITRAWNDGLYGGSAVQVANDIIFEHWFRSGLEPQEIVNLNLSIMNGNADHLYYVLGNNWRALPDGIYHAFEHHVFHGTATIDIYHPCNLGAKLHVWCDNPVLETEEEIAQGIACSLRSLAQKNWGSRKLVPDYERFLPIIARIGHAPGFTGQALGIHEETRHQQTSVSLAEAMMPPASNEQA</sequence>
<dbReference type="PANTHER" id="PTHR43678:SF1">
    <property type="entry name" value="BETA-N-ACETYLHEXOSAMINIDASE"/>
    <property type="match status" value="1"/>
</dbReference>
<keyword evidence="9" id="KW-1185">Reference proteome</keyword>
<dbReference type="InterPro" id="IPR017853">
    <property type="entry name" value="GH"/>
</dbReference>
<evidence type="ECO:0000313" key="8">
    <source>
        <dbReference type="EMBL" id="GHO97065.1"/>
    </source>
</evidence>
<name>A0A8J3IUE1_9CHLR</name>
<dbReference type="GO" id="GO:0004563">
    <property type="term" value="F:beta-N-acetylhexosaminidase activity"/>
    <property type="evidence" value="ECO:0007669"/>
    <property type="project" value="InterPro"/>
</dbReference>
<dbReference type="EMBL" id="BNJK01000001">
    <property type="protein sequence ID" value="GHO97065.1"/>
    <property type="molecule type" value="Genomic_DNA"/>
</dbReference>
<comment type="similarity">
    <text evidence="1">Belongs to the glycosyl hydrolase 20 family.</text>
</comment>
<evidence type="ECO:0000313" key="9">
    <source>
        <dbReference type="Proteomes" id="UP000597444"/>
    </source>
</evidence>
<proteinExistence type="inferred from homology"/>
<protein>
    <recommendedName>
        <fullName evidence="10">Beta-N-acetylhexosaminidase</fullName>
    </recommendedName>
</protein>
<dbReference type="Gene3D" id="3.30.379.10">
    <property type="entry name" value="Chitobiase/beta-hexosaminidase domain 2-like"/>
    <property type="match status" value="1"/>
</dbReference>
<dbReference type="SUPFAM" id="SSF51445">
    <property type="entry name" value="(Trans)glycosidases"/>
    <property type="match status" value="1"/>
</dbReference>
<reference evidence="8" key="1">
    <citation type="submission" date="2020-10" db="EMBL/GenBank/DDBJ databases">
        <title>Taxonomic study of unclassified bacteria belonging to the class Ktedonobacteria.</title>
        <authorList>
            <person name="Yabe S."/>
            <person name="Wang C.M."/>
            <person name="Zheng Y."/>
            <person name="Sakai Y."/>
            <person name="Cavaletti L."/>
            <person name="Monciardini P."/>
            <person name="Donadio S."/>
        </authorList>
    </citation>
    <scope>NUCLEOTIDE SEQUENCE</scope>
    <source>
        <strain evidence="8">ID150040</strain>
    </source>
</reference>
<dbReference type="SUPFAM" id="SSF55545">
    <property type="entry name" value="beta-N-acetylhexosaminidase-like domain"/>
    <property type="match status" value="1"/>
</dbReference>
<dbReference type="CDD" id="cd06564">
    <property type="entry name" value="GH20_DspB_LnbB-like"/>
    <property type="match status" value="1"/>
</dbReference>
<evidence type="ECO:0008006" key="10">
    <source>
        <dbReference type="Google" id="ProtNLM"/>
    </source>
</evidence>
<dbReference type="InterPro" id="IPR029018">
    <property type="entry name" value="Hex-like_dom2"/>
</dbReference>
<dbReference type="Pfam" id="PF02838">
    <property type="entry name" value="Glyco_hydro_20b"/>
    <property type="match status" value="1"/>
</dbReference>
<feature type="domain" description="Beta-hexosaminidase bacterial type N-terminal" evidence="7">
    <location>
        <begin position="24"/>
        <end position="149"/>
    </location>
</feature>
<dbReference type="PRINTS" id="PR00738">
    <property type="entry name" value="GLHYDRLASE20"/>
</dbReference>
<evidence type="ECO:0000256" key="1">
    <source>
        <dbReference type="ARBA" id="ARBA00006285"/>
    </source>
</evidence>
<feature type="active site" description="Proton donor" evidence="4">
    <location>
        <position position="298"/>
    </location>
</feature>
<comment type="caution">
    <text evidence="8">The sequence shown here is derived from an EMBL/GenBank/DDBJ whole genome shotgun (WGS) entry which is preliminary data.</text>
</comment>
<dbReference type="Gene3D" id="3.20.20.80">
    <property type="entry name" value="Glycosidases"/>
    <property type="match status" value="1"/>
</dbReference>
<evidence type="ECO:0000259" key="7">
    <source>
        <dbReference type="Pfam" id="PF02838"/>
    </source>
</evidence>
<dbReference type="GO" id="GO:0005975">
    <property type="term" value="P:carbohydrate metabolic process"/>
    <property type="evidence" value="ECO:0007669"/>
    <property type="project" value="InterPro"/>
</dbReference>
<dbReference type="InterPro" id="IPR015882">
    <property type="entry name" value="HEX_bac_N"/>
</dbReference>
<dbReference type="InterPro" id="IPR015883">
    <property type="entry name" value="Glyco_hydro_20_cat"/>
</dbReference>
<gene>
    <name evidence="8" type="ORF">KSF_071130</name>
</gene>
<dbReference type="AlphaFoldDB" id="A0A8J3IUE1"/>
<dbReference type="PANTHER" id="PTHR43678">
    <property type="entry name" value="PUTATIVE (AFU_ORTHOLOGUE AFUA_2G00640)-RELATED"/>
    <property type="match status" value="1"/>
</dbReference>
<accession>A0A8J3IUE1</accession>
<dbReference type="Pfam" id="PF00728">
    <property type="entry name" value="Glyco_hydro_20"/>
    <property type="match status" value="1"/>
</dbReference>
<keyword evidence="2" id="KW-0378">Hydrolase</keyword>
<evidence type="ECO:0000256" key="4">
    <source>
        <dbReference type="PIRSR" id="PIRSR625705-1"/>
    </source>
</evidence>
<keyword evidence="3" id="KW-0326">Glycosidase</keyword>
<evidence type="ECO:0000256" key="3">
    <source>
        <dbReference type="ARBA" id="ARBA00023295"/>
    </source>
</evidence>
<dbReference type="InterPro" id="IPR025705">
    <property type="entry name" value="Beta_hexosaminidase_sua/sub"/>
</dbReference>
<feature type="domain" description="Glycoside hydrolase family 20 catalytic" evidence="6">
    <location>
        <begin position="152"/>
        <end position="403"/>
    </location>
</feature>
<organism evidence="8 9">
    <name type="scientific">Reticulibacter mediterranei</name>
    <dbReference type="NCBI Taxonomy" id="2778369"/>
    <lineage>
        <taxon>Bacteria</taxon>
        <taxon>Bacillati</taxon>
        <taxon>Chloroflexota</taxon>
        <taxon>Ktedonobacteria</taxon>
        <taxon>Ktedonobacterales</taxon>
        <taxon>Reticulibacteraceae</taxon>
        <taxon>Reticulibacter</taxon>
    </lineage>
</organism>